<evidence type="ECO:0000313" key="2">
    <source>
        <dbReference type="EMBL" id="ONM53046.1"/>
    </source>
</evidence>
<sequence>MAPISSSLSLLSMASSRAPSLFSSWRELPAPCSTANRGQRRPSSPIAWSSGFPLPARPRHRAGKSQRPAAAHPMDGAQKIPASAPSFSPARSPSRSSSSPHLPSLHSSSAKHRCSCSPGTSPSFLAARMPSARHNVEGDVLLQHAVTLAGCSMFLAQPRSRRRRNPC</sequence>
<proteinExistence type="predicted"/>
<name>A0A1D6HXX2_MAIZE</name>
<dbReference type="EMBL" id="CM007650">
    <property type="protein sequence ID" value="ONM53046.1"/>
    <property type="molecule type" value="Genomic_DNA"/>
</dbReference>
<reference evidence="2" key="1">
    <citation type="submission" date="2015-12" db="EMBL/GenBank/DDBJ databases">
        <title>Update maize B73 reference genome by single molecule sequencing technologies.</title>
        <authorList>
            <consortium name="Maize Genome Sequencing Project"/>
            <person name="Ware D."/>
        </authorList>
    </citation>
    <scope>NUCLEOTIDE SEQUENCE [LARGE SCALE GENOMIC DNA]</scope>
    <source>
        <tissue evidence="2">Seedling</tissue>
    </source>
</reference>
<gene>
    <name evidence="2" type="ORF">ZEAMMB73_Zm00001d019498</name>
</gene>
<dbReference type="AlphaFoldDB" id="A0A1D6HXX2"/>
<evidence type="ECO:0000256" key="1">
    <source>
        <dbReference type="SAM" id="MobiDB-lite"/>
    </source>
</evidence>
<accession>A0A1D6HXX2</accession>
<feature type="compositionally biased region" description="Low complexity" evidence="1">
    <location>
        <begin position="81"/>
        <end position="108"/>
    </location>
</feature>
<dbReference type="InParanoid" id="A0A1D6HXX2"/>
<organism evidence="2">
    <name type="scientific">Zea mays</name>
    <name type="common">Maize</name>
    <dbReference type="NCBI Taxonomy" id="4577"/>
    <lineage>
        <taxon>Eukaryota</taxon>
        <taxon>Viridiplantae</taxon>
        <taxon>Streptophyta</taxon>
        <taxon>Embryophyta</taxon>
        <taxon>Tracheophyta</taxon>
        <taxon>Spermatophyta</taxon>
        <taxon>Magnoliopsida</taxon>
        <taxon>Liliopsida</taxon>
        <taxon>Poales</taxon>
        <taxon>Poaceae</taxon>
        <taxon>PACMAD clade</taxon>
        <taxon>Panicoideae</taxon>
        <taxon>Andropogonodae</taxon>
        <taxon>Andropogoneae</taxon>
        <taxon>Tripsacinae</taxon>
        <taxon>Zea</taxon>
    </lineage>
</organism>
<feature type="region of interest" description="Disordered" evidence="1">
    <location>
        <begin position="28"/>
        <end position="115"/>
    </location>
</feature>
<protein>
    <submittedName>
        <fullName evidence="2">Uncharacterized protein</fullName>
    </submittedName>
</protein>